<organism evidence="2 3">
    <name type="scientific">Aegilops tauschii subsp. strangulata</name>
    <name type="common">Goatgrass</name>
    <dbReference type="NCBI Taxonomy" id="200361"/>
    <lineage>
        <taxon>Eukaryota</taxon>
        <taxon>Viridiplantae</taxon>
        <taxon>Streptophyta</taxon>
        <taxon>Embryophyta</taxon>
        <taxon>Tracheophyta</taxon>
        <taxon>Spermatophyta</taxon>
        <taxon>Magnoliopsida</taxon>
        <taxon>Liliopsida</taxon>
        <taxon>Poales</taxon>
        <taxon>Poaceae</taxon>
        <taxon>BOP clade</taxon>
        <taxon>Pooideae</taxon>
        <taxon>Triticodae</taxon>
        <taxon>Triticeae</taxon>
        <taxon>Triticinae</taxon>
        <taxon>Aegilops</taxon>
    </lineage>
</organism>
<reference evidence="2" key="5">
    <citation type="journal article" date="2021" name="G3 (Bethesda)">
        <title>Aegilops tauschii genome assembly Aet v5.0 features greater sequence contiguity and improved annotation.</title>
        <authorList>
            <person name="Wang L."/>
            <person name="Zhu T."/>
            <person name="Rodriguez J.C."/>
            <person name="Deal K.R."/>
            <person name="Dubcovsky J."/>
            <person name="McGuire P.E."/>
            <person name="Lux T."/>
            <person name="Spannagl M."/>
            <person name="Mayer K.F.X."/>
            <person name="Baldrich P."/>
            <person name="Meyers B.C."/>
            <person name="Huo N."/>
            <person name="Gu Y.Q."/>
            <person name="Zhou H."/>
            <person name="Devos K.M."/>
            <person name="Bennetzen J.L."/>
            <person name="Unver T."/>
            <person name="Budak H."/>
            <person name="Gulick P.J."/>
            <person name="Galiba G."/>
            <person name="Kalapos B."/>
            <person name="Nelson D.R."/>
            <person name="Li P."/>
            <person name="You F.M."/>
            <person name="Luo M.C."/>
            <person name="Dvorak J."/>
        </authorList>
    </citation>
    <scope>NUCLEOTIDE SEQUENCE [LARGE SCALE GENOMIC DNA]</scope>
    <source>
        <strain evidence="2">cv. AL8/78</strain>
    </source>
</reference>
<accession>A0A453SBM8</accession>
<protein>
    <submittedName>
        <fullName evidence="2">Uncharacterized protein</fullName>
    </submittedName>
</protein>
<dbReference type="Gramene" id="AET7Gv20882200.8">
    <property type="protein sequence ID" value="AET7Gv20882200.8"/>
    <property type="gene ID" value="AET7Gv20882200"/>
</dbReference>
<evidence type="ECO:0000313" key="2">
    <source>
        <dbReference type="EnsemblPlants" id="AET7Gv20882200.8"/>
    </source>
</evidence>
<reference evidence="2" key="4">
    <citation type="submission" date="2019-03" db="UniProtKB">
        <authorList>
            <consortium name="EnsemblPlants"/>
        </authorList>
    </citation>
    <scope>IDENTIFICATION</scope>
</reference>
<evidence type="ECO:0000256" key="1">
    <source>
        <dbReference type="SAM" id="MobiDB-lite"/>
    </source>
</evidence>
<reference evidence="3" key="2">
    <citation type="journal article" date="2017" name="Nat. Plants">
        <title>The Aegilops tauschii genome reveals multiple impacts of transposons.</title>
        <authorList>
            <person name="Zhao G."/>
            <person name="Zou C."/>
            <person name="Li K."/>
            <person name="Wang K."/>
            <person name="Li T."/>
            <person name="Gao L."/>
            <person name="Zhang X."/>
            <person name="Wang H."/>
            <person name="Yang Z."/>
            <person name="Liu X."/>
            <person name="Jiang W."/>
            <person name="Mao L."/>
            <person name="Kong X."/>
            <person name="Jiao Y."/>
            <person name="Jia J."/>
        </authorList>
    </citation>
    <scope>NUCLEOTIDE SEQUENCE [LARGE SCALE GENOMIC DNA]</scope>
    <source>
        <strain evidence="3">cv. AL8/78</strain>
    </source>
</reference>
<evidence type="ECO:0000313" key="3">
    <source>
        <dbReference type="Proteomes" id="UP000015105"/>
    </source>
</evidence>
<proteinExistence type="predicted"/>
<reference evidence="3" key="1">
    <citation type="journal article" date="2014" name="Science">
        <title>Ancient hybridizations among the ancestral genomes of bread wheat.</title>
        <authorList>
            <consortium name="International Wheat Genome Sequencing Consortium,"/>
            <person name="Marcussen T."/>
            <person name="Sandve S.R."/>
            <person name="Heier L."/>
            <person name="Spannagl M."/>
            <person name="Pfeifer M."/>
            <person name="Jakobsen K.S."/>
            <person name="Wulff B.B."/>
            <person name="Steuernagel B."/>
            <person name="Mayer K.F."/>
            <person name="Olsen O.A."/>
        </authorList>
    </citation>
    <scope>NUCLEOTIDE SEQUENCE [LARGE SCALE GENOMIC DNA]</scope>
    <source>
        <strain evidence="3">cv. AL8/78</strain>
    </source>
</reference>
<feature type="region of interest" description="Disordered" evidence="1">
    <location>
        <begin position="77"/>
        <end position="121"/>
    </location>
</feature>
<reference evidence="2" key="3">
    <citation type="journal article" date="2017" name="Nature">
        <title>Genome sequence of the progenitor of the wheat D genome Aegilops tauschii.</title>
        <authorList>
            <person name="Luo M.C."/>
            <person name="Gu Y.Q."/>
            <person name="Puiu D."/>
            <person name="Wang H."/>
            <person name="Twardziok S.O."/>
            <person name="Deal K.R."/>
            <person name="Huo N."/>
            <person name="Zhu T."/>
            <person name="Wang L."/>
            <person name="Wang Y."/>
            <person name="McGuire P.E."/>
            <person name="Liu S."/>
            <person name="Long H."/>
            <person name="Ramasamy R.K."/>
            <person name="Rodriguez J.C."/>
            <person name="Van S.L."/>
            <person name="Yuan L."/>
            <person name="Wang Z."/>
            <person name="Xia Z."/>
            <person name="Xiao L."/>
            <person name="Anderson O.D."/>
            <person name="Ouyang S."/>
            <person name="Liang Y."/>
            <person name="Zimin A.V."/>
            <person name="Pertea G."/>
            <person name="Qi P."/>
            <person name="Bennetzen J.L."/>
            <person name="Dai X."/>
            <person name="Dawson M.W."/>
            <person name="Muller H.G."/>
            <person name="Kugler K."/>
            <person name="Rivarola-Duarte L."/>
            <person name="Spannagl M."/>
            <person name="Mayer K.F.X."/>
            <person name="Lu F.H."/>
            <person name="Bevan M.W."/>
            <person name="Leroy P."/>
            <person name="Li P."/>
            <person name="You F.M."/>
            <person name="Sun Q."/>
            <person name="Liu Z."/>
            <person name="Lyons E."/>
            <person name="Wicker T."/>
            <person name="Salzberg S.L."/>
            <person name="Devos K.M."/>
            <person name="Dvorak J."/>
        </authorList>
    </citation>
    <scope>NUCLEOTIDE SEQUENCE [LARGE SCALE GENOMIC DNA]</scope>
    <source>
        <strain evidence="2">cv. AL8/78</strain>
    </source>
</reference>
<name>A0A453SBM8_AEGTS</name>
<feature type="region of interest" description="Disordered" evidence="1">
    <location>
        <begin position="1"/>
        <end position="24"/>
    </location>
</feature>
<dbReference type="Proteomes" id="UP000015105">
    <property type="component" value="Chromosome 7D"/>
</dbReference>
<sequence length="121" mass="12888">MLEEGMHHGRPIPPLYGGGHASWSSDPSIVRRRCPAAGPRTVGVWLRTVGSTAGCALSVAHGMVRVQRTNADAADCMADGAAHDHRGDDEQRDLEERHQTGSSGEGRHRNVAWLTGVVSGD</sequence>
<keyword evidence="3" id="KW-1185">Reference proteome</keyword>
<feature type="compositionally biased region" description="Basic and acidic residues" evidence="1">
    <location>
        <begin position="81"/>
        <end position="99"/>
    </location>
</feature>
<dbReference type="EnsemblPlants" id="AET7Gv20882200.8">
    <property type="protein sequence ID" value="AET7Gv20882200.8"/>
    <property type="gene ID" value="AET7Gv20882200"/>
</dbReference>
<dbReference type="AlphaFoldDB" id="A0A453SBM8"/>